<gene>
    <name evidence="6" type="ORF">A3840_10930</name>
</gene>
<dbReference type="NCBIfam" id="TIGR01613">
    <property type="entry name" value="primase_Cterm"/>
    <property type="match status" value="1"/>
</dbReference>
<dbReference type="EMBL" id="LVVY01000086">
    <property type="protein sequence ID" value="OAM77139.1"/>
    <property type="molecule type" value="Genomic_DNA"/>
</dbReference>
<evidence type="ECO:0000256" key="1">
    <source>
        <dbReference type="ARBA" id="ARBA00022741"/>
    </source>
</evidence>
<dbReference type="SUPFAM" id="SSF52540">
    <property type="entry name" value="P-loop containing nucleoside triphosphate hydrolases"/>
    <property type="match status" value="1"/>
</dbReference>
<keyword evidence="2" id="KW-0378">Hydrolase</keyword>
<feature type="region of interest" description="Disordered" evidence="4">
    <location>
        <begin position="39"/>
        <end position="60"/>
    </location>
</feature>
<dbReference type="InterPro" id="IPR045455">
    <property type="entry name" value="NrS-1_pol-like_helicase"/>
</dbReference>
<evidence type="ECO:0000259" key="5">
    <source>
        <dbReference type="PROSITE" id="PS51206"/>
    </source>
</evidence>
<protein>
    <recommendedName>
        <fullName evidence="5">SF3 helicase domain-containing protein</fullName>
    </recommendedName>
</protein>
<feature type="compositionally biased region" description="Basic and acidic residues" evidence="4">
    <location>
        <begin position="43"/>
        <end position="58"/>
    </location>
</feature>
<comment type="caution">
    <text evidence="6">The sequence shown here is derived from an EMBL/GenBank/DDBJ whole genome shotgun (WGS) entry which is preliminary data.</text>
</comment>
<evidence type="ECO:0000256" key="4">
    <source>
        <dbReference type="SAM" id="MobiDB-lite"/>
    </source>
</evidence>
<dbReference type="InterPro" id="IPR027417">
    <property type="entry name" value="P-loop_NTPase"/>
</dbReference>
<keyword evidence="3" id="KW-0067">ATP-binding</keyword>
<dbReference type="Pfam" id="PF08706">
    <property type="entry name" value="D5_N"/>
    <property type="match status" value="1"/>
</dbReference>
<sequence length="749" mass="82707">MWHSDTTNAHDGQGDSVSLTSLADLPIWVYWKQVMRNGNATKVPRDPNNRGHDAKSDDPATWAVRSKAEIGAKIVAKKGKGGVGVMFADLGDGTSLIGIDLDACLSKTGVLAPHAAEIVQRFATAYPEISPSGNGVKLYFRIRTVHMPIVRKALGRTQDGKTAHGKSWSPGKGKEVALHLSNRYFAVTGIGYGQDANICELVATNDDLGVIGLAPLLWLIFEGGPDWKRGKPAERDKSGSGALFRLAGYIKRAGGTREDFEEAIPDDDAASAHVAKEGDRAINRAWEKQPEPAEKDSTLDGFELNEDGVIRAFTASHADELKFDHDAGKWFQYDGNCWRRDNTKLAHHFARESSLAMAEGEEDGALVRALKRVPTWEAVERGARTVREFSVTSDVWNLGKMLLGTPGGTVELVTGELRPGRPEDFISKVTAVAPIPLDKFKPERDCPRWLKFLDEALAGDAGAIRLFQQWGGYSLTGEIKEHALLFPYGPGGSGKSTAVETIGKLLGEYGTPVAMEVLTASKYDRHPTEIAALRGARMVWASETEKGRAWAENRIKLLTGGDTLKARFMRQDEFTFLPEFKLTVFGNNRPALRDVDGAVKRRFIILPFDHPPEQKDTDLPEKLKVEWPGILSWLIVGCLDWQENGLVRPAVVEEATNAYFDEQDTFKQWMEDCCEVGPQFADTTEELWRSWQSYAHGLGEDPGSKMRTFPETLSQRGFVSAKKVGPTRNRGFKGLRVRADAKGDDERFI</sequence>
<keyword evidence="7" id="KW-1185">Reference proteome</keyword>
<dbReference type="OrthoDB" id="9763644at2"/>
<dbReference type="PANTHER" id="PTHR35372">
    <property type="entry name" value="ATP BINDING PROTEIN-RELATED"/>
    <property type="match status" value="1"/>
</dbReference>
<feature type="domain" description="SF3 helicase" evidence="5">
    <location>
        <begin position="462"/>
        <end position="621"/>
    </location>
</feature>
<dbReference type="SMART" id="SM00885">
    <property type="entry name" value="D5_N"/>
    <property type="match status" value="1"/>
</dbReference>
<dbReference type="Pfam" id="PF19263">
    <property type="entry name" value="DUF5906"/>
    <property type="match status" value="1"/>
</dbReference>
<evidence type="ECO:0000256" key="3">
    <source>
        <dbReference type="ARBA" id="ARBA00022840"/>
    </source>
</evidence>
<dbReference type="InterPro" id="IPR006500">
    <property type="entry name" value="Helicase_put_C_phage/plasmid"/>
</dbReference>
<organism evidence="6 7">
    <name type="scientific">Devosia elaeis</name>
    <dbReference type="NCBI Taxonomy" id="1770058"/>
    <lineage>
        <taxon>Bacteria</taxon>
        <taxon>Pseudomonadati</taxon>
        <taxon>Pseudomonadota</taxon>
        <taxon>Alphaproteobacteria</taxon>
        <taxon>Hyphomicrobiales</taxon>
        <taxon>Devosiaceae</taxon>
        <taxon>Devosia</taxon>
    </lineage>
</organism>
<dbReference type="InterPro" id="IPR014015">
    <property type="entry name" value="Helicase_SF3_DNA-vir"/>
</dbReference>
<accession>A0A178HWQ7</accession>
<evidence type="ECO:0000313" key="6">
    <source>
        <dbReference type="EMBL" id="OAM77139.1"/>
    </source>
</evidence>
<name>A0A178HWQ7_9HYPH</name>
<dbReference type="Gene3D" id="3.40.50.300">
    <property type="entry name" value="P-loop containing nucleotide triphosphate hydrolases"/>
    <property type="match status" value="1"/>
</dbReference>
<dbReference type="PROSITE" id="PS51206">
    <property type="entry name" value="SF3_HELICASE_1"/>
    <property type="match status" value="1"/>
</dbReference>
<dbReference type="GO" id="GO:0016787">
    <property type="term" value="F:hydrolase activity"/>
    <property type="evidence" value="ECO:0007669"/>
    <property type="project" value="UniProtKB-KW"/>
</dbReference>
<evidence type="ECO:0000256" key="2">
    <source>
        <dbReference type="ARBA" id="ARBA00022801"/>
    </source>
</evidence>
<reference evidence="6 7" key="1">
    <citation type="submission" date="2016-03" db="EMBL/GenBank/DDBJ databases">
        <title>Genome sequencing of Devosia sp. S37.</title>
        <authorList>
            <person name="Mohd Nor M."/>
        </authorList>
    </citation>
    <scope>NUCLEOTIDE SEQUENCE [LARGE SCALE GENOMIC DNA]</scope>
    <source>
        <strain evidence="6 7">S37</strain>
    </source>
</reference>
<dbReference type="InterPro" id="IPR051620">
    <property type="entry name" value="ORF904-like_C"/>
</dbReference>
<dbReference type="AlphaFoldDB" id="A0A178HWQ7"/>
<dbReference type="PANTHER" id="PTHR35372:SF2">
    <property type="entry name" value="SF3 HELICASE DOMAIN-CONTAINING PROTEIN"/>
    <property type="match status" value="1"/>
</dbReference>
<dbReference type="Proteomes" id="UP000078389">
    <property type="component" value="Unassembled WGS sequence"/>
</dbReference>
<dbReference type="InterPro" id="IPR014818">
    <property type="entry name" value="Phage/plasmid_primase_P4_C"/>
</dbReference>
<dbReference type="GO" id="GO:0005524">
    <property type="term" value="F:ATP binding"/>
    <property type="evidence" value="ECO:0007669"/>
    <property type="project" value="UniProtKB-KW"/>
</dbReference>
<proteinExistence type="predicted"/>
<evidence type="ECO:0000313" key="7">
    <source>
        <dbReference type="Proteomes" id="UP000078389"/>
    </source>
</evidence>
<keyword evidence="1" id="KW-0547">Nucleotide-binding</keyword>